<accession>A0ABV8MQB5</accession>
<evidence type="ECO:0000313" key="2">
    <source>
        <dbReference type="EMBL" id="MFC4159531.1"/>
    </source>
</evidence>
<comment type="caution">
    <text evidence="2">The sequence shown here is derived from an EMBL/GenBank/DDBJ whole genome shotgun (WGS) entry which is preliminary data.</text>
</comment>
<protein>
    <submittedName>
        <fullName evidence="2">Uncharacterized protein</fullName>
    </submittedName>
</protein>
<sequence>MKKSLYAAALGLSLLASGVSAQEICTPITPATDLFSMMSKGQMSVTGNSCTDIDFSTGQFSAMKIDGTLNFNNFAPANAGGFTAHGSLNFGMQFDAATSSASLTYNGGPVAYTIQGQKFNVTYNNLRVDVSVGASVNAVNSSGSVIVDGTEFPAGTWVWNFLF</sequence>
<dbReference type="EMBL" id="JBHSBU010000001">
    <property type="protein sequence ID" value="MFC4159531.1"/>
    <property type="molecule type" value="Genomic_DNA"/>
</dbReference>
<dbReference type="Proteomes" id="UP001595791">
    <property type="component" value="Unassembled WGS sequence"/>
</dbReference>
<feature type="chain" id="PRO_5046084824" evidence="1">
    <location>
        <begin position="22"/>
        <end position="163"/>
    </location>
</feature>
<proteinExistence type="predicted"/>
<keyword evidence="3" id="KW-1185">Reference proteome</keyword>
<gene>
    <name evidence="2" type="ORF">ACFOW7_09235</name>
</gene>
<dbReference type="RefSeq" id="WP_378163385.1">
    <property type="nucleotide sequence ID" value="NZ_JBHSBU010000001.1"/>
</dbReference>
<name>A0ABV8MQB5_9NEIS</name>
<keyword evidence="1" id="KW-0732">Signal</keyword>
<organism evidence="2 3">
    <name type="scientific">Chitinimonas lacunae</name>
    <dbReference type="NCBI Taxonomy" id="1963018"/>
    <lineage>
        <taxon>Bacteria</taxon>
        <taxon>Pseudomonadati</taxon>
        <taxon>Pseudomonadota</taxon>
        <taxon>Betaproteobacteria</taxon>
        <taxon>Neisseriales</taxon>
        <taxon>Chitinibacteraceae</taxon>
        <taxon>Chitinimonas</taxon>
    </lineage>
</organism>
<reference evidence="3" key="1">
    <citation type="journal article" date="2019" name="Int. J. Syst. Evol. Microbiol.">
        <title>The Global Catalogue of Microorganisms (GCM) 10K type strain sequencing project: providing services to taxonomists for standard genome sequencing and annotation.</title>
        <authorList>
            <consortium name="The Broad Institute Genomics Platform"/>
            <consortium name="The Broad Institute Genome Sequencing Center for Infectious Disease"/>
            <person name="Wu L."/>
            <person name="Ma J."/>
        </authorList>
    </citation>
    <scope>NUCLEOTIDE SEQUENCE [LARGE SCALE GENOMIC DNA]</scope>
    <source>
        <strain evidence="3">LMG 29894</strain>
    </source>
</reference>
<evidence type="ECO:0000256" key="1">
    <source>
        <dbReference type="SAM" id="SignalP"/>
    </source>
</evidence>
<feature type="signal peptide" evidence="1">
    <location>
        <begin position="1"/>
        <end position="21"/>
    </location>
</feature>
<evidence type="ECO:0000313" key="3">
    <source>
        <dbReference type="Proteomes" id="UP001595791"/>
    </source>
</evidence>